<dbReference type="Gene3D" id="3.40.50.880">
    <property type="match status" value="1"/>
</dbReference>
<dbReference type="InterPro" id="IPR014729">
    <property type="entry name" value="Rossmann-like_a/b/a_fold"/>
</dbReference>
<evidence type="ECO:0000256" key="8">
    <source>
        <dbReference type="ARBA" id="ARBA00022962"/>
    </source>
</evidence>
<dbReference type="EMBL" id="JAUPBM010000128">
    <property type="protein sequence ID" value="MDO7021025.1"/>
    <property type="molecule type" value="Genomic_DNA"/>
</dbReference>
<reference evidence="12" key="1">
    <citation type="submission" date="2023-07" db="EMBL/GenBank/DDBJ databases">
        <title>Mucosal microbiota of week-old chicken and adult hens.</title>
        <authorList>
            <person name="Volf J."/>
            <person name="Karasova D."/>
            <person name="Crhanova M."/>
            <person name="Faldynova M."/>
            <person name="Prikrylova H."/>
            <person name="Zeman M."/>
            <person name="Babak V."/>
            <person name="Rajova J."/>
            <person name="Rychlik I."/>
        </authorList>
    </citation>
    <scope>NUCLEOTIDE SEQUENCE</scope>
    <source>
        <strain evidence="12">ET902</strain>
    </source>
</reference>
<comment type="catalytic activity">
    <reaction evidence="9">
        <text>XMP + L-glutamine + ATP + H2O = GMP + L-glutamate + AMP + diphosphate + 2 H(+)</text>
        <dbReference type="Rhea" id="RHEA:11680"/>
        <dbReference type="ChEBI" id="CHEBI:15377"/>
        <dbReference type="ChEBI" id="CHEBI:15378"/>
        <dbReference type="ChEBI" id="CHEBI:29985"/>
        <dbReference type="ChEBI" id="CHEBI:30616"/>
        <dbReference type="ChEBI" id="CHEBI:33019"/>
        <dbReference type="ChEBI" id="CHEBI:57464"/>
        <dbReference type="ChEBI" id="CHEBI:58115"/>
        <dbReference type="ChEBI" id="CHEBI:58359"/>
        <dbReference type="ChEBI" id="CHEBI:456215"/>
        <dbReference type="EC" id="6.3.5.2"/>
    </reaction>
</comment>
<dbReference type="InterPro" id="IPR025777">
    <property type="entry name" value="GMPS_ATP_PPase_dom"/>
</dbReference>
<evidence type="ECO:0000256" key="5">
    <source>
        <dbReference type="ARBA" id="ARBA00022749"/>
    </source>
</evidence>
<dbReference type="Pfam" id="PF02540">
    <property type="entry name" value="NAD_synthase"/>
    <property type="match status" value="1"/>
</dbReference>
<evidence type="ECO:0000256" key="1">
    <source>
        <dbReference type="ARBA" id="ARBA00002332"/>
    </source>
</evidence>
<keyword evidence="8 9" id="KW-0315">Glutamine amidotransferase</keyword>
<dbReference type="PANTHER" id="PTHR11922">
    <property type="entry name" value="GMP SYNTHASE-RELATED"/>
    <property type="match status" value="1"/>
</dbReference>
<comment type="subunit">
    <text evidence="9">Homodimer.</text>
</comment>
<evidence type="ECO:0000256" key="7">
    <source>
        <dbReference type="ARBA" id="ARBA00022840"/>
    </source>
</evidence>
<feature type="active site" evidence="9">
    <location>
        <position position="171"/>
    </location>
</feature>
<dbReference type="PANTHER" id="PTHR11922:SF2">
    <property type="entry name" value="GMP SYNTHASE [GLUTAMINE-HYDROLYZING]"/>
    <property type="match status" value="1"/>
</dbReference>
<keyword evidence="6 9" id="KW-0658">Purine biosynthesis</keyword>
<keyword evidence="3 9" id="KW-0436">Ligase</keyword>
<keyword evidence="4 9" id="KW-0547">Nucleotide-binding</keyword>
<dbReference type="SUPFAM" id="SSF52317">
    <property type="entry name" value="Class I glutamine amidotransferase-like"/>
    <property type="match status" value="1"/>
</dbReference>
<dbReference type="GO" id="GO:0003922">
    <property type="term" value="F:GMP synthase (glutamine-hydrolyzing) activity"/>
    <property type="evidence" value="ECO:0007669"/>
    <property type="project" value="UniProtKB-EC"/>
</dbReference>
<dbReference type="PRINTS" id="PR00097">
    <property type="entry name" value="ANTSNTHASEII"/>
</dbReference>
<dbReference type="Proteomes" id="UP001175147">
    <property type="component" value="Unassembled WGS sequence"/>
</dbReference>
<comment type="function">
    <text evidence="1 9">Catalyzes the synthesis of GMP from XMP.</text>
</comment>
<dbReference type="RefSeq" id="WP_304384379.1">
    <property type="nucleotide sequence ID" value="NZ_JAUPBL010000009.1"/>
</dbReference>
<dbReference type="CDD" id="cd01997">
    <property type="entry name" value="GMP_synthase_C"/>
    <property type="match status" value="1"/>
</dbReference>
<organism evidence="12 13">
    <name type="scientific">Brachyspira innocens</name>
    <dbReference type="NCBI Taxonomy" id="13264"/>
    <lineage>
        <taxon>Bacteria</taxon>
        <taxon>Pseudomonadati</taxon>
        <taxon>Spirochaetota</taxon>
        <taxon>Spirochaetia</taxon>
        <taxon>Brachyspirales</taxon>
        <taxon>Brachyspiraceae</taxon>
        <taxon>Brachyspira</taxon>
    </lineage>
</organism>
<evidence type="ECO:0000313" key="13">
    <source>
        <dbReference type="Proteomes" id="UP001175147"/>
    </source>
</evidence>
<dbReference type="SUPFAM" id="SSF54810">
    <property type="entry name" value="GMP synthetase C-terminal dimerisation domain"/>
    <property type="match status" value="1"/>
</dbReference>
<evidence type="ECO:0000256" key="3">
    <source>
        <dbReference type="ARBA" id="ARBA00022598"/>
    </source>
</evidence>
<dbReference type="PROSITE" id="PS51553">
    <property type="entry name" value="GMPS_ATP_PPASE"/>
    <property type="match status" value="1"/>
</dbReference>
<evidence type="ECO:0000259" key="11">
    <source>
        <dbReference type="PROSITE" id="PS51553"/>
    </source>
</evidence>
<comment type="caution">
    <text evidence="12">The sequence shown here is derived from an EMBL/GenBank/DDBJ whole genome shotgun (WGS) entry which is preliminary data.</text>
</comment>
<keyword evidence="7 9" id="KW-0067">ATP-binding</keyword>
<dbReference type="EC" id="6.3.5.2" evidence="9"/>
<dbReference type="InterPro" id="IPR001674">
    <property type="entry name" value="GMP_synth_C"/>
</dbReference>
<feature type="active site" evidence="9">
    <location>
        <position position="173"/>
    </location>
</feature>
<dbReference type="InterPro" id="IPR022955">
    <property type="entry name" value="GMP_synthase"/>
</dbReference>
<dbReference type="NCBIfam" id="TIGR00888">
    <property type="entry name" value="guaA_Nterm"/>
    <property type="match status" value="1"/>
</dbReference>
<dbReference type="PRINTS" id="PR00096">
    <property type="entry name" value="GATASE"/>
</dbReference>
<dbReference type="InterPro" id="IPR029062">
    <property type="entry name" value="Class_I_gatase-like"/>
</dbReference>
<evidence type="ECO:0000256" key="2">
    <source>
        <dbReference type="ARBA" id="ARBA00005153"/>
    </source>
</evidence>
<proteinExistence type="inferred from homology"/>
<dbReference type="InterPro" id="IPR004739">
    <property type="entry name" value="GMP_synth_GATase"/>
</dbReference>
<feature type="binding site" evidence="10">
    <location>
        <begin position="225"/>
        <end position="231"/>
    </location>
    <ligand>
        <name>ATP</name>
        <dbReference type="ChEBI" id="CHEBI:30616"/>
    </ligand>
</feature>
<dbReference type="PROSITE" id="PS51273">
    <property type="entry name" value="GATASE_TYPE_1"/>
    <property type="match status" value="1"/>
</dbReference>
<dbReference type="SUPFAM" id="SSF52402">
    <property type="entry name" value="Adenine nucleotide alpha hydrolases-like"/>
    <property type="match status" value="1"/>
</dbReference>
<keyword evidence="5 9" id="KW-0332">GMP biosynthesis</keyword>
<sequence>MQNNIDKVLILDFGSQFTQLITRRIRELNVYSEIHPFHVSIDFIKEFSPKAIILSGGPSSVYEEDAPKVDKALFELGIPILGICYGMQIIVYSMGGKVESASKREYGKAEIEITNHESIFKSFDKKNIVWMSHGDSIKSIPEGFELIAKTPNTELAAIENKQKNIYAIQFHPEVVHTENGIKIIENFLFNICKCEKNWNMGSFIEYEIKRIKERVGDKNVILGLSGGVDSSVAAVLIEKAIGKQLKCIFVNNGLLRKDEDKKVVEVFRDNFNIDLIYVDASKRFLDKLAGVTDPEQKRKIIGHEFVSVFNDEAKKVENVGFLAQGTLYPDVIESVSLRGNSAVIKSHHNVGGLPKDMKFELLEPFRELFKDEVREIGLELKLPEDIVYRQPFPGPGLAVRILGDITEERVKILQEADDIVVAEIKKAGLYRKLWQSFAVLLPVKSVGVMGDGRTYEQVCAVRAVESVDAMTADWAKIDYNVLGIISNRIINEVKGINRVVYDISSKPPATIEWE</sequence>
<dbReference type="Gene3D" id="3.40.50.620">
    <property type="entry name" value="HUPs"/>
    <property type="match status" value="1"/>
</dbReference>
<gene>
    <name evidence="9 12" type="primary">guaA</name>
    <name evidence="12" type="ORF">Q5M86_09585</name>
</gene>
<dbReference type="Pfam" id="PF00117">
    <property type="entry name" value="GATase"/>
    <property type="match status" value="1"/>
</dbReference>
<evidence type="ECO:0000256" key="6">
    <source>
        <dbReference type="ARBA" id="ARBA00022755"/>
    </source>
</evidence>
<evidence type="ECO:0000256" key="10">
    <source>
        <dbReference type="PROSITE-ProRule" id="PRU00886"/>
    </source>
</evidence>
<dbReference type="HAMAP" id="MF_00344">
    <property type="entry name" value="GMP_synthase"/>
    <property type="match status" value="1"/>
</dbReference>
<protein>
    <recommendedName>
        <fullName evidence="9">GMP synthase [glutamine-hydrolyzing]</fullName>
        <ecNumber evidence="9">6.3.5.2</ecNumber>
    </recommendedName>
    <alternativeName>
        <fullName evidence="9">GMP synthetase</fullName>
    </alternativeName>
    <alternativeName>
        <fullName evidence="9">Glutamine amidotransferase</fullName>
    </alternativeName>
</protein>
<dbReference type="CDD" id="cd01742">
    <property type="entry name" value="GATase1_GMP_Synthase"/>
    <property type="match status" value="1"/>
</dbReference>
<dbReference type="NCBIfam" id="NF000848">
    <property type="entry name" value="PRK00074.1"/>
    <property type="match status" value="1"/>
</dbReference>
<dbReference type="InterPro" id="IPR017926">
    <property type="entry name" value="GATASE"/>
</dbReference>
<dbReference type="Pfam" id="PF00958">
    <property type="entry name" value="GMP_synt_C"/>
    <property type="match status" value="1"/>
</dbReference>
<evidence type="ECO:0000256" key="9">
    <source>
        <dbReference type="HAMAP-Rule" id="MF_00344"/>
    </source>
</evidence>
<feature type="active site" description="Nucleophile" evidence="9">
    <location>
        <position position="84"/>
    </location>
</feature>
<dbReference type="Gene3D" id="3.30.300.10">
    <property type="match status" value="1"/>
</dbReference>
<accession>A0ABT8YZN0</accession>
<evidence type="ECO:0000256" key="4">
    <source>
        <dbReference type="ARBA" id="ARBA00022741"/>
    </source>
</evidence>
<comment type="pathway">
    <text evidence="2 9">Purine metabolism; GMP biosynthesis; GMP from XMP (L-Gln route): step 1/1.</text>
</comment>
<feature type="domain" description="GMPS ATP-PPase" evidence="11">
    <location>
        <begin position="198"/>
        <end position="389"/>
    </location>
</feature>
<keyword evidence="13" id="KW-1185">Reference proteome</keyword>
<dbReference type="NCBIfam" id="TIGR00884">
    <property type="entry name" value="guaA_Cterm"/>
    <property type="match status" value="1"/>
</dbReference>
<evidence type="ECO:0000313" key="12">
    <source>
        <dbReference type="EMBL" id="MDO7021025.1"/>
    </source>
</evidence>
<dbReference type="InterPro" id="IPR022310">
    <property type="entry name" value="NAD/GMP_synthase"/>
</dbReference>
<name>A0ABT8YZN0_9SPIR</name>